<comment type="caution">
    <text evidence="1">The sequence shown here is derived from an EMBL/GenBank/DDBJ whole genome shotgun (WGS) entry which is preliminary data.</text>
</comment>
<dbReference type="AlphaFoldDB" id="A0A2M8LGD1"/>
<organism evidence="1 2">
    <name type="scientific">Candidatus Uhrbacteria bacterium CG10_big_fil_rev_8_21_14_0_10_48_16</name>
    <dbReference type="NCBI Taxonomy" id="1975038"/>
    <lineage>
        <taxon>Bacteria</taxon>
        <taxon>Candidatus Uhriibacteriota</taxon>
    </lineage>
</organism>
<name>A0A2M8LGD1_9BACT</name>
<evidence type="ECO:0008006" key="3">
    <source>
        <dbReference type="Google" id="ProtNLM"/>
    </source>
</evidence>
<reference evidence="2" key="1">
    <citation type="submission" date="2017-09" db="EMBL/GenBank/DDBJ databases">
        <title>Depth-based differentiation of microbial function through sediment-hosted aquifers and enrichment of novel symbionts in the deep terrestrial subsurface.</title>
        <authorList>
            <person name="Probst A.J."/>
            <person name="Ladd B."/>
            <person name="Jarett J.K."/>
            <person name="Geller-Mcgrath D.E."/>
            <person name="Sieber C.M.K."/>
            <person name="Emerson J.B."/>
            <person name="Anantharaman K."/>
            <person name="Thomas B.C."/>
            <person name="Malmstrom R."/>
            <person name="Stieglmeier M."/>
            <person name="Klingl A."/>
            <person name="Woyke T."/>
            <person name="Ryan C.M."/>
            <person name="Banfield J.F."/>
        </authorList>
    </citation>
    <scope>NUCLEOTIDE SEQUENCE [LARGE SCALE GENOMIC DNA]</scope>
</reference>
<dbReference type="Proteomes" id="UP000231436">
    <property type="component" value="Unassembled WGS sequence"/>
</dbReference>
<accession>A0A2M8LGD1</accession>
<protein>
    <recommendedName>
        <fullName evidence="3">DUF721 domain-containing protein</fullName>
    </recommendedName>
</protein>
<evidence type="ECO:0000313" key="1">
    <source>
        <dbReference type="EMBL" id="PJE76446.1"/>
    </source>
</evidence>
<proteinExistence type="predicted"/>
<gene>
    <name evidence="1" type="ORF">COV05_03705</name>
</gene>
<evidence type="ECO:0000313" key="2">
    <source>
        <dbReference type="Proteomes" id="UP000231436"/>
    </source>
</evidence>
<dbReference type="EMBL" id="PFEU01000018">
    <property type="protein sequence ID" value="PJE76446.1"/>
    <property type="molecule type" value="Genomic_DNA"/>
</dbReference>
<sequence length="109" mass="12057">MSTSSIRDLLSGSAFNRPGVRRSIASSMVVEAANRNIPGYLTGMLVYDVVAISFKDGVLRLRVKSAAARHGVRGIEKQLLEKLQQEFPSVTFDKISVFLSKEPSRYELP</sequence>